<dbReference type="InterPro" id="IPR050237">
    <property type="entry name" value="ATP-dep_AMP-bd_enzyme"/>
</dbReference>
<dbReference type="SUPFAM" id="SSF56801">
    <property type="entry name" value="Acetyl-CoA synthetase-like"/>
    <property type="match status" value="1"/>
</dbReference>
<dbReference type="InterPro" id="IPR025110">
    <property type="entry name" value="AMP-bd_C"/>
</dbReference>
<dbReference type="RefSeq" id="WP_151648364.1">
    <property type="nucleotide sequence ID" value="NZ_WBVY01000007.1"/>
</dbReference>
<dbReference type="Pfam" id="PF00501">
    <property type="entry name" value="AMP-binding"/>
    <property type="match status" value="1"/>
</dbReference>
<dbReference type="EMBL" id="WBVY01000007">
    <property type="protein sequence ID" value="KAB2655120.1"/>
    <property type="molecule type" value="Genomic_DNA"/>
</dbReference>
<dbReference type="Gene3D" id="3.30.300.30">
    <property type="match status" value="1"/>
</dbReference>
<evidence type="ECO:0000259" key="2">
    <source>
        <dbReference type="Pfam" id="PF13193"/>
    </source>
</evidence>
<evidence type="ECO:0000259" key="1">
    <source>
        <dbReference type="Pfam" id="PF00501"/>
    </source>
</evidence>
<proteinExistence type="predicted"/>
<dbReference type="Pfam" id="PF13193">
    <property type="entry name" value="AMP-binding_C"/>
    <property type="match status" value="1"/>
</dbReference>
<evidence type="ECO:0000313" key="3">
    <source>
        <dbReference type="EMBL" id="KAB2655120.1"/>
    </source>
</evidence>
<feature type="domain" description="AMP-dependent synthetase/ligase" evidence="1">
    <location>
        <begin position="42"/>
        <end position="385"/>
    </location>
</feature>
<sequence>MTEHIDTAPFIEFNRSIEELELPDSIYDQLTITAGKCGQKLAWNFIDSDIQRNWFEVLTLVDNAANAFSSIGIKAGTHVGVMSWNREEFLITWLALSKLQAVMVPINASYTSRELDYALQLSDAEYLFIEKDFAVLFEGAEASKTFKNVIYFDPNDEDTLTWKSIHDNVSGQIPEIERNRDALLNLQFTSGTTGFSKACELTNDYWLTLGASSTAFFGSDIKRFYVGSSIYYMVGQRIFLNALFSGGTIFVPRKPSAKRFMSDVSKYECEYCAAFEIVFKQPPSEADRDHKLKLVSIFGFSRENHKQFEERFGVRGQEFYGMTEIGGATYMPRKLLDQMSGSGSCGITAPWREVAVFDTETNKQVAANSIGELRVRGRSILRGYYKNPEATEDSFIDGWFTTGDLARIDEQGFVYILGRNKDMVRRMGENIACREVESVIRQIPEIEEVALIPVPDEFRGEEGKVYIKLHEGKSPEVVTPQLILDFCKGKLADFKIPRYLEYRTEFPLTDSQRVQKKKLIAEKPDLTVGAFDRQTGTWNS</sequence>
<organism evidence="3 4">
    <name type="scientific">Brucella tritici</name>
    <dbReference type="NCBI Taxonomy" id="94626"/>
    <lineage>
        <taxon>Bacteria</taxon>
        <taxon>Pseudomonadati</taxon>
        <taxon>Pseudomonadota</taxon>
        <taxon>Alphaproteobacteria</taxon>
        <taxon>Hyphomicrobiales</taxon>
        <taxon>Brucellaceae</taxon>
        <taxon>Brucella/Ochrobactrum group</taxon>
        <taxon>Brucella</taxon>
    </lineage>
</organism>
<dbReference type="InterPro" id="IPR000873">
    <property type="entry name" value="AMP-dep_synth/lig_dom"/>
</dbReference>
<dbReference type="InterPro" id="IPR042099">
    <property type="entry name" value="ANL_N_sf"/>
</dbReference>
<feature type="domain" description="AMP-binding enzyme C-terminal" evidence="2">
    <location>
        <begin position="435"/>
        <end position="511"/>
    </location>
</feature>
<dbReference type="Proteomes" id="UP000460650">
    <property type="component" value="Unassembled WGS sequence"/>
</dbReference>
<accession>A0A7V7VQV5</accession>
<dbReference type="InterPro" id="IPR020845">
    <property type="entry name" value="AMP-binding_CS"/>
</dbReference>
<dbReference type="GO" id="GO:0016878">
    <property type="term" value="F:acid-thiol ligase activity"/>
    <property type="evidence" value="ECO:0007669"/>
    <property type="project" value="UniProtKB-ARBA"/>
</dbReference>
<keyword evidence="3" id="KW-0436">Ligase</keyword>
<dbReference type="PROSITE" id="PS00455">
    <property type="entry name" value="AMP_BINDING"/>
    <property type="match status" value="1"/>
</dbReference>
<dbReference type="PANTHER" id="PTHR43767">
    <property type="entry name" value="LONG-CHAIN-FATTY-ACID--COA LIGASE"/>
    <property type="match status" value="1"/>
</dbReference>
<dbReference type="AlphaFoldDB" id="A0A7V7VQV5"/>
<comment type="caution">
    <text evidence="3">The sequence shown here is derived from an EMBL/GenBank/DDBJ whole genome shotgun (WGS) entry which is preliminary data.</text>
</comment>
<reference evidence="3 4" key="1">
    <citation type="submission" date="2019-09" db="EMBL/GenBank/DDBJ databases">
        <title>Taxonomic organization of the family Brucellaceae based on a phylogenomic approach.</title>
        <authorList>
            <person name="Leclercq S."/>
            <person name="Cloeckaert A."/>
            <person name="Zygmunt M.S."/>
        </authorList>
    </citation>
    <scope>NUCLEOTIDE SEQUENCE [LARGE SCALE GENOMIC DNA]</scope>
    <source>
        <strain evidence="3 4">TA93</strain>
    </source>
</reference>
<dbReference type="PANTHER" id="PTHR43767:SF1">
    <property type="entry name" value="NONRIBOSOMAL PEPTIDE SYNTHASE PES1 (EUROFUNG)-RELATED"/>
    <property type="match status" value="1"/>
</dbReference>
<dbReference type="InterPro" id="IPR045851">
    <property type="entry name" value="AMP-bd_C_sf"/>
</dbReference>
<evidence type="ECO:0000313" key="4">
    <source>
        <dbReference type="Proteomes" id="UP000460650"/>
    </source>
</evidence>
<dbReference type="Gene3D" id="3.40.50.12780">
    <property type="entry name" value="N-terminal domain of ligase-like"/>
    <property type="match status" value="1"/>
</dbReference>
<protein>
    <submittedName>
        <fullName evidence="3">ATP-dependent acyl-CoA ligase</fullName>
    </submittedName>
</protein>
<gene>
    <name evidence="3" type="ORF">F9K94_21425</name>
</gene>
<name>A0A7V7VQV5_9HYPH</name>